<evidence type="ECO:0000256" key="1">
    <source>
        <dbReference type="ARBA" id="ARBA00004141"/>
    </source>
</evidence>
<protein>
    <submittedName>
        <fullName evidence="7">YhgE/Pip domain-containing protein</fullName>
    </submittedName>
</protein>
<proteinExistence type="predicted"/>
<dbReference type="NCBIfam" id="TIGR03057">
    <property type="entry name" value="xxxLxxG_by_4"/>
    <property type="match status" value="4"/>
</dbReference>
<feature type="domain" description="ABC-2 type transporter transmembrane" evidence="6">
    <location>
        <begin position="473"/>
        <end position="667"/>
    </location>
</feature>
<dbReference type="InterPro" id="IPR011049">
    <property type="entry name" value="Serralysin-like_metalloprot_C"/>
</dbReference>
<feature type="transmembrane region" description="Helical" evidence="5">
    <location>
        <begin position="488"/>
        <end position="513"/>
    </location>
</feature>
<feature type="transmembrane region" description="Helical" evidence="5">
    <location>
        <begin position="534"/>
        <end position="558"/>
    </location>
</feature>
<dbReference type="GO" id="GO:0140359">
    <property type="term" value="F:ABC-type transporter activity"/>
    <property type="evidence" value="ECO:0007669"/>
    <property type="project" value="InterPro"/>
</dbReference>
<dbReference type="SUPFAM" id="SSF101967">
    <property type="entry name" value="Adhesin YadA, collagen-binding domain"/>
    <property type="match status" value="1"/>
</dbReference>
<comment type="subcellular location">
    <subcellularLocation>
        <location evidence="1">Membrane</location>
        <topology evidence="1">Multi-pass membrane protein</topology>
    </subcellularLocation>
</comment>
<feature type="transmembrane region" description="Helical" evidence="5">
    <location>
        <begin position="564"/>
        <end position="585"/>
    </location>
</feature>
<dbReference type="PANTHER" id="PTHR43077:SF5">
    <property type="entry name" value="PHAGE INFECTION PROTEIN"/>
    <property type="match status" value="1"/>
</dbReference>
<dbReference type="EMBL" id="CP157483">
    <property type="protein sequence ID" value="XBO42598.1"/>
    <property type="molecule type" value="Genomic_DNA"/>
</dbReference>
<organism evidence="7">
    <name type="scientific">Pedococcus sp. KACC 23699</name>
    <dbReference type="NCBI Taxonomy" id="3149228"/>
    <lineage>
        <taxon>Bacteria</taxon>
        <taxon>Bacillati</taxon>
        <taxon>Actinomycetota</taxon>
        <taxon>Actinomycetes</taxon>
        <taxon>Micrococcales</taxon>
        <taxon>Intrasporangiaceae</taxon>
        <taxon>Pedococcus</taxon>
    </lineage>
</organism>
<accession>A0AAU7JQ86</accession>
<feature type="transmembrane region" description="Helical" evidence="5">
    <location>
        <begin position="594"/>
        <end position="613"/>
    </location>
</feature>
<feature type="transmembrane region" description="Helical" evidence="5">
    <location>
        <begin position="21"/>
        <end position="41"/>
    </location>
</feature>
<dbReference type="InterPro" id="IPR023908">
    <property type="entry name" value="xxxLxxG_rpt"/>
</dbReference>
<evidence type="ECO:0000256" key="3">
    <source>
        <dbReference type="ARBA" id="ARBA00022989"/>
    </source>
</evidence>
<dbReference type="Gene3D" id="1.10.287.950">
    <property type="entry name" value="Methyl-accepting chemotaxis protein"/>
    <property type="match status" value="1"/>
</dbReference>
<dbReference type="InterPro" id="IPR051328">
    <property type="entry name" value="T7SS_ABC-Transporter"/>
</dbReference>
<sequence>MTALRLALTELRRVTAGRLPRAALAALVLVPTLYGGLYLYANKDPYGSLDRVPAAVVVEDAGTTLANGERLEVGDRVASELVDSHSFDWHRVSRARADAGVEDGKYDFALVVPRSFSTDLASSAEFTPKQAQLQVLTNDANNYLARTIANQVVAQVTKSVASQVSSTAANQLLVGFGTIHDKVSDAVDGADRIAKGLADADTGAQQLADGAGRLVTGQRQLLAGSKELSSGATKAASGADRLSSGAARLSSGLGALDDRTRSLPADTRKLADGAHQVAAGNAKVAAAGQRVATASQDLVTTMTSSQGDLADRLRAAGFTAEQVQTVLDATTRLSGPVDEANTQVQAASGQLDQLAAGAGQVADGADRLAAAAGPLHNGIHDAATGSTTLASGANDLAAGNRSLADGAARLAAGQQDAVDGTSRLKTGADHLSAGMGQLSDGATKLHDGLAKGLKSIPDPSADQRKAVAQTLGNPVGVQASSLASATSYGAGLAPFFLSLSLWIGAYVLFLLLTPLSSRALATGQPSWRTALGGWLAPALLGLVQAVLVYAIVMLGVGIDAEHPIALLGFMAAVSATFVMVLHALAARFGAPGKFLGLVLMVVQLVSAGGTFPWQTLPEPLHPLHRVLPMSYAVDGARRLMYGGSLAPLALDLAVLGAWFVGAFLVSTWAARKAGRWSALRIKPELAL</sequence>
<evidence type="ECO:0000256" key="4">
    <source>
        <dbReference type="ARBA" id="ARBA00023136"/>
    </source>
</evidence>
<feature type="transmembrane region" description="Helical" evidence="5">
    <location>
        <begin position="648"/>
        <end position="670"/>
    </location>
</feature>
<dbReference type="Pfam" id="PF12698">
    <property type="entry name" value="ABC2_membrane_3"/>
    <property type="match status" value="1"/>
</dbReference>
<reference evidence="7" key="1">
    <citation type="submission" date="2024-05" db="EMBL/GenBank/DDBJ databases">
        <authorList>
            <person name="Kim S."/>
            <person name="Heo J."/>
            <person name="Choi H."/>
            <person name="Choi Y."/>
            <person name="Kwon S.-W."/>
            <person name="Kim Y."/>
        </authorList>
    </citation>
    <scope>NUCLEOTIDE SEQUENCE</scope>
    <source>
        <strain evidence="7">KACC 23699</strain>
    </source>
</reference>
<evidence type="ECO:0000313" key="7">
    <source>
        <dbReference type="EMBL" id="XBO42598.1"/>
    </source>
</evidence>
<keyword evidence="3 5" id="KW-1133">Transmembrane helix</keyword>
<dbReference type="SUPFAM" id="SSF58104">
    <property type="entry name" value="Methyl-accepting chemotaxis protein (MCP) signaling domain"/>
    <property type="match status" value="1"/>
</dbReference>
<evidence type="ECO:0000259" key="6">
    <source>
        <dbReference type="Pfam" id="PF12698"/>
    </source>
</evidence>
<dbReference type="NCBIfam" id="TIGR03061">
    <property type="entry name" value="pip_yhgE_Nterm"/>
    <property type="match status" value="1"/>
</dbReference>
<dbReference type="GO" id="GO:0016020">
    <property type="term" value="C:membrane"/>
    <property type="evidence" value="ECO:0007669"/>
    <property type="project" value="UniProtKB-SubCell"/>
</dbReference>
<dbReference type="Gene3D" id="3.40.1710.10">
    <property type="entry name" value="abc type-2 transporter like domain"/>
    <property type="match status" value="1"/>
</dbReference>
<dbReference type="InterPro" id="IPR017501">
    <property type="entry name" value="Phage_infect_YhgE_C"/>
</dbReference>
<dbReference type="InterPro" id="IPR013525">
    <property type="entry name" value="ABC2_TM"/>
</dbReference>
<dbReference type="InterPro" id="IPR017500">
    <property type="entry name" value="Phage_infect_YhgE_N"/>
</dbReference>
<dbReference type="RefSeq" id="WP_406830017.1">
    <property type="nucleotide sequence ID" value="NZ_CP157483.1"/>
</dbReference>
<name>A0AAU7JQ86_9MICO</name>
<evidence type="ECO:0000256" key="2">
    <source>
        <dbReference type="ARBA" id="ARBA00022692"/>
    </source>
</evidence>
<dbReference type="PANTHER" id="PTHR43077">
    <property type="entry name" value="TRANSPORT PERMEASE YVFS-RELATED"/>
    <property type="match status" value="1"/>
</dbReference>
<dbReference type="NCBIfam" id="TIGR03062">
    <property type="entry name" value="pip_yhgE_Cterm"/>
    <property type="match status" value="1"/>
</dbReference>
<evidence type="ECO:0000256" key="5">
    <source>
        <dbReference type="SAM" id="Phobius"/>
    </source>
</evidence>
<gene>
    <name evidence="7" type="ORF">ABEG17_13590</name>
</gene>
<dbReference type="AlphaFoldDB" id="A0AAU7JQ86"/>
<keyword evidence="2 5" id="KW-0812">Transmembrane</keyword>
<keyword evidence="4 5" id="KW-0472">Membrane</keyword>